<evidence type="ECO:0000256" key="1">
    <source>
        <dbReference type="ARBA" id="ARBA00022729"/>
    </source>
</evidence>
<evidence type="ECO:0000313" key="6">
    <source>
        <dbReference type="EMBL" id="KAL0158138.1"/>
    </source>
</evidence>
<dbReference type="InterPro" id="IPR000034">
    <property type="entry name" value="Laminin_IV"/>
</dbReference>
<protein>
    <recommendedName>
        <fullName evidence="5">Laminin IV type A domain-containing protein</fullName>
    </recommendedName>
</protein>
<sequence length="60" mass="6978">VDSYGGYLRFKVKYSLQRGGSETKEKPDVMLSGNGQKFIYRRGDPTFPDTINQREIRFTE</sequence>
<keyword evidence="2" id="KW-0677">Repeat</keyword>
<proteinExistence type="predicted"/>
<dbReference type="PROSITE" id="PS51115">
    <property type="entry name" value="LAMININ_IVA"/>
    <property type="match status" value="1"/>
</dbReference>
<keyword evidence="7" id="KW-1185">Reference proteome</keyword>
<keyword evidence="1" id="KW-0732">Signal</keyword>
<dbReference type="EMBL" id="JAMKFB020000023">
    <property type="protein sequence ID" value="KAL0158138.1"/>
    <property type="molecule type" value="Genomic_DNA"/>
</dbReference>
<evidence type="ECO:0000256" key="3">
    <source>
        <dbReference type="ARBA" id="ARBA00023157"/>
    </source>
</evidence>
<keyword evidence="3" id="KW-1015">Disulfide bond</keyword>
<gene>
    <name evidence="6" type="ORF">M9458_046214</name>
</gene>
<feature type="non-terminal residue" evidence="6">
    <location>
        <position position="60"/>
    </location>
</feature>
<dbReference type="AlphaFoldDB" id="A0ABD0N7Q9"/>
<comment type="caution">
    <text evidence="6">The sequence shown here is derived from an EMBL/GenBank/DDBJ whole genome shotgun (WGS) entry which is preliminary data.</text>
</comment>
<keyword evidence="4" id="KW-0325">Glycoprotein</keyword>
<evidence type="ECO:0000313" key="7">
    <source>
        <dbReference type="Proteomes" id="UP001529510"/>
    </source>
</evidence>
<feature type="domain" description="Laminin IV type A" evidence="5">
    <location>
        <begin position="1"/>
        <end position="60"/>
    </location>
</feature>
<organism evidence="6 7">
    <name type="scientific">Cirrhinus mrigala</name>
    <name type="common">Mrigala</name>
    <dbReference type="NCBI Taxonomy" id="683832"/>
    <lineage>
        <taxon>Eukaryota</taxon>
        <taxon>Metazoa</taxon>
        <taxon>Chordata</taxon>
        <taxon>Craniata</taxon>
        <taxon>Vertebrata</taxon>
        <taxon>Euteleostomi</taxon>
        <taxon>Actinopterygii</taxon>
        <taxon>Neopterygii</taxon>
        <taxon>Teleostei</taxon>
        <taxon>Ostariophysi</taxon>
        <taxon>Cypriniformes</taxon>
        <taxon>Cyprinidae</taxon>
        <taxon>Labeoninae</taxon>
        <taxon>Labeonini</taxon>
        <taxon>Cirrhinus</taxon>
    </lineage>
</organism>
<feature type="non-terminal residue" evidence="6">
    <location>
        <position position="1"/>
    </location>
</feature>
<evidence type="ECO:0000259" key="5">
    <source>
        <dbReference type="PROSITE" id="PS51115"/>
    </source>
</evidence>
<name>A0ABD0N7Q9_CIRMR</name>
<evidence type="ECO:0000256" key="4">
    <source>
        <dbReference type="ARBA" id="ARBA00023180"/>
    </source>
</evidence>
<reference evidence="6 7" key="1">
    <citation type="submission" date="2024-05" db="EMBL/GenBank/DDBJ databases">
        <title>Genome sequencing and assembly of Indian major carp, Cirrhinus mrigala (Hamilton, 1822).</title>
        <authorList>
            <person name="Mohindra V."/>
            <person name="Chowdhury L.M."/>
            <person name="Lal K."/>
            <person name="Jena J.K."/>
        </authorList>
    </citation>
    <scope>NUCLEOTIDE SEQUENCE [LARGE SCALE GENOMIC DNA]</scope>
    <source>
        <strain evidence="6">CM1030</strain>
        <tissue evidence="6">Blood</tissue>
    </source>
</reference>
<dbReference type="Pfam" id="PF00052">
    <property type="entry name" value="Laminin_B"/>
    <property type="match status" value="1"/>
</dbReference>
<accession>A0ABD0N7Q9</accession>
<evidence type="ECO:0000256" key="2">
    <source>
        <dbReference type="ARBA" id="ARBA00022737"/>
    </source>
</evidence>
<dbReference type="Proteomes" id="UP001529510">
    <property type="component" value="Unassembled WGS sequence"/>
</dbReference>